<dbReference type="EMBL" id="BART01024617">
    <property type="protein sequence ID" value="GAG91295.1"/>
    <property type="molecule type" value="Genomic_DNA"/>
</dbReference>
<accession>X1B851</accession>
<feature type="non-terminal residue" evidence="1">
    <location>
        <position position="1"/>
    </location>
</feature>
<comment type="caution">
    <text evidence="1">The sequence shown here is derived from an EMBL/GenBank/DDBJ whole genome shotgun (WGS) entry which is preliminary data.</text>
</comment>
<dbReference type="AlphaFoldDB" id="X1B851"/>
<evidence type="ECO:0000313" key="1">
    <source>
        <dbReference type="EMBL" id="GAG91295.1"/>
    </source>
</evidence>
<protein>
    <submittedName>
        <fullName evidence="1">Uncharacterized protein</fullName>
    </submittedName>
</protein>
<reference evidence="1" key="1">
    <citation type="journal article" date="2014" name="Front. Microbiol.">
        <title>High frequency of phylogenetically diverse reductive dehalogenase-homologous genes in deep subseafloor sedimentary metagenomes.</title>
        <authorList>
            <person name="Kawai M."/>
            <person name="Futagami T."/>
            <person name="Toyoda A."/>
            <person name="Takaki Y."/>
            <person name="Nishi S."/>
            <person name="Hori S."/>
            <person name="Arai W."/>
            <person name="Tsubouchi T."/>
            <person name="Morono Y."/>
            <person name="Uchiyama I."/>
            <person name="Ito T."/>
            <person name="Fujiyama A."/>
            <person name="Inagaki F."/>
            <person name="Takami H."/>
        </authorList>
    </citation>
    <scope>NUCLEOTIDE SEQUENCE</scope>
    <source>
        <strain evidence="1">Expedition CK06-06</strain>
    </source>
</reference>
<gene>
    <name evidence="1" type="ORF">S01H4_44400</name>
</gene>
<name>X1B851_9ZZZZ</name>
<proteinExistence type="predicted"/>
<sequence length="47" mass="5209">WFDTTGYSVNIAELRAEFPQVAFPSFKEWAADQDWEAIGLTSTAAAV</sequence>
<organism evidence="1">
    <name type="scientific">marine sediment metagenome</name>
    <dbReference type="NCBI Taxonomy" id="412755"/>
    <lineage>
        <taxon>unclassified sequences</taxon>
        <taxon>metagenomes</taxon>
        <taxon>ecological metagenomes</taxon>
    </lineage>
</organism>